<comment type="caution">
    <text evidence="2">The sequence shown here is derived from an EMBL/GenBank/DDBJ whole genome shotgun (WGS) entry which is preliminary data.</text>
</comment>
<dbReference type="InterPro" id="IPR052636">
    <property type="entry name" value="UDP-D-xylose:L-fucose_XylT"/>
</dbReference>
<gene>
    <name evidence="2" type="ORF">SEMRO_987_G228190.1</name>
</gene>
<evidence type="ECO:0000313" key="3">
    <source>
        <dbReference type="Proteomes" id="UP001153069"/>
    </source>
</evidence>
<sequence length="228" mass="26306">MNETLGRFLWRRLAVMVIGNLLHDDGKGHLCTSCGPSCFDAYFQDDGAHSVRYAPWSSNSGFYYLRHNDRTQYFLNSLLMQGDLILKTDSHQQALVAVLSEHANLYGLRVKVLSRDEDEFPGGYHFHQKTGKYMRAYFKGHNKPYLMHMSWTKNKDNKLLFFKQMGEWYLNEQCVNRKPGEIDISKGSDFVSTCCSKTALFSCHYRDKPSIKSCKDSPPIDKGGKSFW</sequence>
<dbReference type="Pfam" id="PF03407">
    <property type="entry name" value="Nucleotid_trans"/>
    <property type="match status" value="1"/>
</dbReference>
<accession>A0A9N8EI20</accession>
<dbReference type="OrthoDB" id="43118at2759"/>
<protein>
    <submittedName>
        <fullName evidence="2">Nucleotide-diphospho-sugar transferase</fullName>
    </submittedName>
</protein>
<dbReference type="AlphaFoldDB" id="A0A9N8EI20"/>
<keyword evidence="2" id="KW-0808">Transferase</keyword>
<reference evidence="2" key="1">
    <citation type="submission" date="2020-06" db="EMBL/GenBank/DDBJ databases">
        <authorList>
            <consortium name="Plant Systems Biology data submission"/>
        </authorList>
    </citation>
    <scope>NUCLEOTIDE SEQUENCE</scope>
    <source>
        <strain evidence="2">D6</strain>
    </source>
</reference>
<dbReference type="PANTHER" id="PTHR47032:SF1">
    <property type="entry name" value="UDP-D-XYLOSE:L-FUCOSE ALPHA-1,3-D-XYLOSYLTRANSFERASE-RELATED"/>
    <property type="match status" value="1"/>
</dbReference>
<keyword evidence="3" id="KW-1185">Reference proteome</keyword>
<name>A0A9N8EI20_9STRA</name>
<dbReference type="PANTHER" id="PTHR47032">
    <property type="entry name" value="UDP-D-XYLOSE:L-FUCOSE ALPHA-1,3-D-XYLOSYLTRANSFERASE-RELATED"/>
    <property type="match status" value="1"/>
</dbReference>
<feature type="domain" description="Nucleotide-diphospho-sugar transferase" evidence="1">
    <location>
        <begin position="40"/>
        <end position="160"/>
    </location>
</feature>
<dbReference type="GO" id="GO:0005794">
    <property type="term" value="C:Golgi apparatus"/>
    <property type="evidence" value="ECO:0007669"/>
    <property type="project" value="TreeGrafter"/>
</dbReference>
<evidence type="ECO:0000313" key="2">
    <source>
        <dbReference type="EMBL" id="CAB9519079.1"/>
    </source>
</evidence>
<dbReference type="Proteomes" id="UP001153069">
    <property type="component" value="Unassembled WGS sequence"/>
</dbReference>
<organism evidence="2 3">
    <name type="scientific">Seminavis robusta</name>
    <dbReference type="NCBI Taxonomy" id="568900"/>
    <lineage>
        <taxon>Eukaryota</taxon>
        <taxon>Sar</taxon>
        <taxon>Stramenopiles</taxon>
        <taxon>Ochrophyta</taxon>
        <taxon>Bacillariophyta</taxon>
        <taxon>Bacillariophyceae</taxon>
        <taxon>Bacillariophycidae</taxon>
        <taxon>Naviculales</taxon>
        <taxon>Naviculaceae</taxon>
        <taxon>Seminavis</taxon>
    </lineage>
</organism>
<evidence type="ECO:0000259" key="1">
    <source>
        <dbReference type="Pfam" id="PF03407"/>
    </source>
</evidence>
<proteinExistence type="predicted"/>
<dbReference type="GO" id="GO:0016757">
    <property type="term" value="F:glycosyltransferase activity"/>
    <property type="evidence" value="ECO:0007669"/>
    <property type="project" value="TreeGrafter"/>
</dbReference>
<dbReference type="InterPro" id="IPR005069">
    <property type="entry name" value="Nucl-diP-sugar_transferase"/>
</dbReference>
<dbReference type="EMBL" id="CAICTM010000985">
    <property type="protein sequence ID" value="CAB9519079.1"/>
    <property type="molecule type" value="Genomic_DNA"/>
</dbReference>